<organism evidence="2 3">
    <name type="scientific">Bimuria novae-zelandiae CBS 107.79</name>
    <dbReference type="NCBI Taxonomy" id="1447943"/>
    <lineage>
        <taxon>Eukaryota</taxon>
        <taxon>Fungi</taxon>
        <taxon>Dikarya</taxon>
        <taxon>Ascomycota</taxon>
        <taxon>Pezizomycotina</taxon>
        <taxon>Dothideomycetes</taxon>
        <taxon>Pleosporomycetidae</taxon>
        <taxon>Pleosporales</taxon>
        <taxon>Massarineae</taxon>
        <taxon>Didymosphaeriaceae</taxon>
        <taxon>Bimuria</taxon>
    </lineage>
</organism>
<feature type="signal peptide" evidence="1">
    <location>
        <begin position="1"/>
        <end position="17"/>
    </location>
</feature>
<sequence>MELHFIAFGVLAAIVAAVPTNNDNGLLARNVKAFATTVDDHCFPQETPNVPVSSCVPTGPGTQPGCDPLCMNTTSSTDPACDPLCMKYNCCTSSGCRCRSEVLDELERNPALNGNIEVALRNIDPADIDLASEASANFICQKPCGPRGSKCCFFQGTKHGDRCLCLKGVSLSLDKQLAAAVKARSEVSFNFKCEQPCGEPGSKCCFFQNTRHGGQCLCPQGVSPSLDKQPAAAVEVEGHSEAGFNFKCEQPCGPLGSKCCFFQNTRHGDQCLCPKGSSSLDAVKARSPSSACTPWCQGLLDYYNKCLRGETYPPGALKEGCDREICTHFPQMYTCDFPMCALYVPPKCTS</sequence>
<evidence type="ECO:0000256" key="1">
    <source>
        <dbReference type="SAM" id="SignalP"/>
    </source>
</evidence>
<accession>A0A6A5VQQ3</accession>
<dbReference type="EMBL" id="ML976661">
    <property type="protein sequence ID" value="KAF1978002.1"/>
    <property type="molecule type" value="Genomic_DNA"/>
</dbReference>
<keyword evidence="3" id="KW-1185">Reference proteome</keyword>
<protein>
    <submittedName>
        <fullName evidence="2">Uncharacterized protein</fullName>
    </submittedName>
</protein>
<name>A0A6A5VQQ3_9PLEO</name>
<dbReference type="Proteomes" id="UP000800036">
    <property type="component" value="Unassembled WGS sequence"/>
</dbReference>
<gene>
    <name evidence="2" type="ORF">BU23DRAFT_654203</name>
</gene>
<evidence type="ECO:0000313" key="3">
    <source>
        <dbReference type="Proteomes" id="UP000800036"/>
    </source>
</evidence>
<dbReference type="AlphaFoldDB" id="A0A6A5VQQ3"/>
<keyword evidence="1" id="KW-0732">Signal</keyword>
<feature type="chain" id="PRO_5025479062" evidence="1">
    <location>
        <begin position="18"/>
        <end position="350"/>
    </location>
</feature>
<proteinExistence type="predicted"/>
<evidence type="ECO:0000313" key="2">
    <source>
        <dbReference type="EMBL" id="KAF1978002.1"/>
    </source>
</evidence>
<reference evidence="2" key="1">
    <citation type="journal article" date="2020" name="Stud. Mycol.">
        <title>101 Dothideomycetes genomes: a test case for predicting lifestyles and emergence of pathogens.</title>
        <authorList>
            <person name="Haridas S."/>
            <person name="Albert R."/>
            <person name="Binder M."/>
            <person name="Bloem J."/>
            <person name="Labutti K."/>
            <person name="Salamov A."/>
            <person name="Andreopoulos B."/>
            <person name="Baker S."/>
            <person name="Barry K."/>
            <person name="Bills G."/>
            <person name="Bluhm B."/>
            <person name="Cannon C."/>
            <person name="Castanera R."/>
            <person name="Culley D."/>
            <person name="Daum C."/>
            <person name="Ezra D."/>
            <person name="Gonzalez J."/>
            <person name="Henrissat B."/>
            <person name="Kuo A."/>
            <person name="Liang C."/>
            <person name="Lipzen A."/>
            <person name="Lutzoni F."/>
            <person name="Magnuson J."/>
            <person name="Mondo S."/>
            <person name="Nolan M."/>
            <person name="Ohm R."/>
            <person name="Pangilinan J."/>
            <person name="Park H.-J."/>
            <person name="Ramirez L."/>
            <person name="Alfaro M."/>
            <person name="Sun H."/>
            <person name="Tritt A."/>
            <person name="Yoshinaga Y."/>
            <person name="Zwiers L.-H."/>
            <person name="Turgeon B."/>
            <person name="Goodwin S."/>
            <person name="Spatafora J."/>
            <person name="Crous P."/>
            <person name="Grigoriev I."/>
        </authorList>
    </citation>
    <scope>NUCLEOTIDE SEQUENCE</scope>
    <source>
        <strain evidence="2">CBS 107.79</strain>
    </source>
</reference>